<accession>A0ABU7XRG8</accession>
<organism evidence="8 9">
    <name type="scientific">Flavivirga spongiicola</name>
    <dbReference type="NCBI Taxonomy" id="421621"/>
    <lineage>
        <taxon>Bacteria</taxon>
        <taxon>Pseudomonadati</taxon>
        <taxon>Bacteroidota</taxon>
        <taxon>Flavobacteriia</taxon>
        <taxon>Flavobacteriales</taxon>
        <taxon>Flavobacteriaceae</taxon>
        <taxon>Flavivirga</taxon>
    </lineage>
</organism>
<dbReference type="Pfam" id="PF00085">
    <property type="entry name" value="Thioredoxin"/>
    <property type="match status" value="1"/>
</dbReference>
<dbReference type="Proteomes" id="UP001337305">
    <property type="component" value="Unassembled WGS sequence"/>
</dbReference>
<name>A0ABU7XRG8_9FLAO</name>
<reference evidence="8 9" key="1">
    <citation type="submission" date="2022-09" db="EMBL/GenBank/DDBJ databases">
        <title>Genome sequencing of Flavivirga sp. MEBiC05379.</title>
        <authorList>
            <person name="Oh H.-M."/>
            <person name="Kwon K.K."/>
            <person name="Park M.J."/>
            <person name="Yang S.-H."/>
        </authorList>
    </citation>
    <scope>NUCLEOTIDE SEQUENCE [LARGE SCALE GENOMIC DNA]</scope>
    <source>
        <strain evidence="8 9">MEBiC05379</strain>
    </source>
</reference>
<dbReference type="CDD" id="cd02947">
    <property type="entry name" value="TRX_family"/>
    <property type="match status" value="1"/>
</dbReference>
<evidence type="ECO:0000256" key="5">
    <source>
        <dbReference type="ARBA" id="ARBA00023284"/>
    </source>
</evidence>
<dbReference type="PANTHER" id="PTHR46426:SF1">
    <property type="entry name" value="PROTEIN DISULFIDE-ISOMERASE TMX3"/>
    <property type="match status" value="1"/>
</dbReference>
<dbReference type="EMBL" id="JAODOP010000004">
    <property type="protein sequence ID" value="MEF3833317.1"/>
    <property type="molecule type" value="Genomic_DNA"/>
</dbReference>
<proteinExistence type="predicted"/>
<dbReference type="InterPro" id="IPR036249">
    <property type="entry name" value="Thioredoxin-like_sf"/>
</dbReference>
<dbReference type="PROSITE" id="PS00194">
    <property type="entry name" value="THIOREDOXIN_1"/>
    <property type="match status" value="1"/>
</dbReference>
<gene>
    <name evidence="8" type="ORF">N1F79_09260</name>
</gene>
<evidence type="ECO:0000313" key="8">
    <source>
        <dbReference type="EMBL" id="MEF3833317.1"/>
    </source>
</evidence>
<evidence type="ECO:0000256" key="6">
    <source>
        <dbReference type="ARBA" id="ARBA00045246"/>
    </source>
</evidence>
<keyword evidence="4" id="KW-0472">Membrane</keyword>
<dbReference type="InterPro" id="IPR052250">
    <property type="entry name" value="PDI_TMX3"/>
</dbReference>
<sequence>MNSYKERITNSQFNSKKSLIYKALFTMLLVCFTPKVEAQGIAFMHDLEKALEKAKLEDKLIFIDFYTSWCGPCKVLDKEVFSLEEAGHFFNNNFINCKVQCDDKGIGVEIGKKYQVSAYPTLMFLNKHGDMVHSGVGSMSLENLIELAKTAMNPEKNLMSLVKQWDSGDRSEAFVFKYFTKLKELYRNEKATTDFNEYFNNLSDDEKVSKFTFDLVTLIKVTPFTTLFNYIENKKNEYYKSVGQKEVDGFIAKSYLWHIKGIVNSGSKEDYETAMKQFKEKQYSYYDEYEMFYSAFLAKEGDSKYNIKEYMRRGTAFLNKYGKNNDMYTLSLTSLLGNLTGRPNEGEAGIQWMENLLERNPNPEYLNTYFYIVTRNFQFDKALKKANEVRTVALKNNESTVFIDKQIKRINDSKNWDLKRRNK</sequence>
<keyword evidence="2" id="KW-0812">Transmembrane</keyword>
<feature type="domain" description="Thioredoxin" evidence="7">
    <location>
        <begin position="27"/>
        <end position="153"/>
    </location>
</feature>
<dbReference type="InterPro" id="IPR013766">
    <property type="entry name" value="Thioredoxin_domain"/>
</dbReference>
<comment type="subcellular location">
    <subcellularLocation>
        <location evidence="1">Endoplasmic reticulum membrane</location>
        <topology evidence="1">Single-pass membrane protein</topology>
    </subcellularLocation>
</comment>
<dbReference type="PROSITE" id="PS51352">
    <property type="entry name" value="THIOREDOXIN_2"/>
    <property type="match status" value="1"/>
</dbReference>
<evidence type="ECO:0000259" key="7">
    <source>
        <dbReference type="PROSITE" id="PS51352"/>
    </source>
</evidence>
<evidence type="ECO:0000256" key="3">
    <source>
        <dbReference type="ARBA" id="ARBA00022989"/>
    </source>
</evidence>
<keyword evidence="9" id="KW-1185">Reference proteome</keyword>
<evidence type="ECO:0000256" key="4">
    <source>
        <dbReference type="ARBA" id="ARBA00023136"/>
    </source>
</evidence>
<dbReference type="InterPro" id="IPR017937">
    <property type="entry name" value="Thioredoxin_CS"/>
</dbReference>
<comment type="caution">
    <text evidence="8">The sequence shown here is derived from an EMBL/GenBank/DDBJ whole genome shotgun (WGS) entry which is preliminary data.</text>
</comment>
<protein>
    <submittedName>
        <fullName evidence="8">Thioredoxin domain-containing protein</fullName>
    </submittedName>
</protein>
<evidence type="ECO:0000256" key="1">
    <source>
        <dbReference type="ARBA" id="ARBA00004389"/>
    </source>
</evidence>
<dbReference type="PANTHER" id="PTHR46426">
    <property type="entry name" value="PROTEIN DISULFIDE-ISOMERASE TMX3"/>
    <property type="match status" value="1"/>
</dbReference>
<dbReference type="RefSeq" id="WP_303305666.1">
    <property type="nucleotide sequence ID" value="NZ_JAODOP010000004.1"/>
</dbReference>
<keyword evidence="5" id="KW-0676">Redox-active center</keyword>
<keyword evidence="3" id="KW-1133">Transmembrane helix</keyword>
<dbReference type="Gene3D" id="3.40.30.10">
    <property type="entry name" value="Glutaredoxin"/>
    <property type="match status" value="1"/>
</dbReference>
<comment type="function">
    <text evidence="6">Probable disulfide isomerase, which participates in the folding of proteins containing disulfide bonds. May act as a dithiol oxidase. Acts as a regulator of endoplasmic reticulum-mitochondria contact sites via its ability to regulate redox signals.</text>
</comment>
<evidence type="ECO:0000256" key="2">
    <source>
        <dbReference type="ARBA" id="ARBA00022692"/>
    </source>
</evidence>
<dbReference type="SUPFAM" id="SSF52833">
    <property type="entry name" value="Thioredoxin-like"/>
    <property type="match status" value="1"/>
</dbReference>
<evidence type="ECO:0000313" key="9">
    <source>
        <dbReference type="Proteomes" id="UP001337305"/>
    </source>
</evidence>